<accession>A0A0S4IQA5</accession>
<keyword evidence="3" id="KW-0862">Zinc</keyword>
<feature type="compositionally biased region" description="Basic and acidic residues" evidence="4">
    <location>
        <begin position="493"/>
        <end position="511"/>
    </location>
</feature>
<keyword evidence="2" id="KW-0863">Zinc-finger</keyword>
<feature type="region of interest" description="Disordered" evidence="4">
    <location>
        <begin position="131"/>
        <end position="189"/>
    </location>
</feature>
<dbReference type="InterPro" id="IPR011124">
    <property type="entry name" value="Znf_CW"/>
</dbReference>
<feature type="compositionally biased region" description="Polar residues" evidence="4">
    <location>
        <begin position="180"/>
        <end position="189"/>
    </location>
</feature>
<dbReference type="Proteomes" id="UP000051952">
    <property type="component" value="Unassembled WGS sequence"/>
</dbReference>
<evidence type="ECO:0000259" key="5">
    <source>
        <dbReference type="PROSITE" id="PS51050"/>
    </source>
</evidence>
<evidence type="ECO:0000313" key="6">
    <source>
        <dbReference type="EMBL" id="CUF94497.1"/>
    </source>
</evidence>
<dbReference type="Pfam" id="PF07496">
    <property type="entry name" value="zf-CW"/>
    <property type="match status" value="1"/>
</dbReference>
<name>A0A0S4IQA5_BODSA</name>
<evidence type="ECO:0000256" key="4">
    <source>
        <dbReference type="SAM" id="MobiDB-lite"/>
    </source>
</evidence>
<protein>
    <submittedName>
        <fullName evidence="6">Zinc finger protein, putative</fullName>
    </submittedName>
</protein>
<evidence type="ECO:0000256" key="2">
    <source>
        <dbReference type="ARBA" id="ARBA00022771"/>
    </source>
</evidence>
<dbReference type="EMBL" id="CYKH01000457">
    <property type="protein sequence ID" value="CUF94497.1"/>
    <property type="molecule type" value="Genomic_DNA"/>
</dbReference>
<feature type="region of interest" description="Disordered" evidence="4">
    <location>
        <begin position="236"/>
        <end position="278"/>
    </location>
</feature>
<dbReference type="OrthoDB" id="757982at2759"/>
<proteinExistence type="predicted"/>
<dbReference type="Gene3D" id="3.30.40.100">
    <property type="match status" value="1"/>
</dbReference>
<feature type="compositionally biased region" description="Polar residues" evidence="4">
    <location>
        <begin position="134"/>
        <end position="146"/>
    </location>
</feature>
<sequence>MELTEGRRTRRQQSATDETSNTASATTTLLKDDAPSSTRSKAAAVEFSDSTSIPRFIPVPLELLAQLRKQPSLLGHLAVACTACGRWVPFELTDSIPDVYPTSVDSKSVVLRDAVFASHLPAVLHRRSARGTATVASSTKKGSSSAFPELPASRKSSRQQRNSNNATAAEARGDDVLGTTAINGTTSSGPHNFLNALAPVVWYMPNPACYRCNWTYCKDSDPDFIDSLDTAIPSHTTANHAASSSAATTAAQQDDGDAPPARKRRTSTVGTSVGSDARLTQGNNAFGVPLVAQCCLCQKWRRVRRPHPSVTGFSCALSPYADNRSCALPENIEWLSDLMQSSDKLRALLRRSRKTPKYLDPRAIRDSRQLLHRQRVTHAPALFGSLGGAPAAGTSGSARDNAIDVDQAGVLATARVAASGRKNGGNDHASVASEGNKSVLRGRVKKEEVEAEETTTEPVVVVPPKRGRPSTRTVVKHEDGESDTVAAAAAAVKAEDSSLTADRKRSRDADKVASSSSSPNEQQQPPPIAATPLSAADTRRRRKKLTTKWIQCDHCEKWRIVGHELPPDYGPNKKWWCTKRPLLPVTCKDPEDQVGDEEDILRRMGLIE</sequence>
<evidence type="ECO:0000256" key="1">
    <source>
        <dbReference type="ARBA" id="ARBA00022723"/>
    </source>
</evidence>
<feature type="domain" description="CW-type" evidence="5">
    <location>
        <begin position="543"/>
        <end position="595"/>
    </location>
</feature>
<feature type="compositionally biased region" description="Low complexity" evidence="4">
    <location>
        <begin position="236"/>
        <end position="251"/>
    </location>
</feature>
<dbReference type="PROSITE" id="PS51050">
    <property type="entry name" value="ZF_CW"/>
    <property type="match status" value="1"/>
</dbReference>
<feature type="compositionally biased region" description="Polar residues" evidence="4">
    <location>
        <begin position="267"/>
        <end position="278"/>
    </location>
</feature>
<dbReference type="GO" id="GO:0008270">
    <property type="term" value="F:zinc ion binding"/>
    <property type="evidence" value="ECO:0007669"/>
    <property type="project" value="UniProtKB-KW"/>
</dbReference>
<organism evidence="6 7">
    <name type="scientific">Bodo saltans</name>
    <name type="common">Flagellated protozoan</name>
    <dbReference type="NCBI Taxonomy" id="75058"/>
    <lineage>
        <taxon>Eukaryota</taxon>
        <taxon>Discoba</taxon>
        <taxon>Euglenozoa</taxon>
        <taxon>Kinetoplastea</taxon>
        <taxon>Metakinetoplastina</taxon>
        <taxon>Eubodonida</taxon>
        <taxon>Bodonidae</taxon>
        <taxon>Bodo</taxon>
    </lineage>
</organism>
<keyword evidence="1" id="KW-0479">Metal-binding</keyword>
<evidence type="ECO:0000313" key="7">
    <source>
        <dbReference type="Proteomes" id="UP000051952"/>
    </source>
</evidence>
<feature type="compositionally biased region" description="Low complexity" evidence="4">
    <location>
        <begin position="514"/>
        <end position="523"/>
    </location>
</feature>
<feature type="region of interest" description="Disordered" evidence="4">
    <location>
        <begin position="419"/>
        <end position="542"/>
    </location>
</feature>
<feature type="region of interest" description="Disordered" evidence="4">
    <location>
        <begin position="1"/>
        <end position="37"/>
    </location>
</feature>
<keyword evidence="7" id="KW-1185">Reference proteome</keyword>
<evidence type="ECO:0000256" key="3">
    <source>
        <dbReference type="ARBA" id="ARBA00022833"/>
    </source>
</evidence>
<feature type="compositionally biased region" description="Low complexity" evidence="4">
    <location>
        <begin position="14"/>
        <end position="28"/>
    </location>
</feature>
<reference evidence="7" key="1">
    <citation type="submission" date="2015-09" db="EMBL/GenBank/DDBJ databases">
        <authorList>
            <consortium name="Pathogen Informatics"/>
        </authorList>
    </citation>
    <scope>NUCLEOTIDE SEQUENCE [LARGE SCALE GENOMIC DNA]</scope>
    <source>
        <strain evidence="7">Lake Konstanz</strain>
    </source>
</reference>
<dbReference type="AlphaFoldDB" id="A0A0S4IQA5"/>
<dbReference type="VEuPathDB" id="TriTrypDB:BSAL_67670"/>
<gene>
    <name evidence="6" type="ORF">BSAL_67670</name>
</gene>